<feature type="compositionally biased region" description="Polar residues" evidence="1">
    <location>
        <begin position="304"/>
        <end position="315"/>
    </location>
</feature>
<reference evidence="2 3" key="1">
    <citation type="journal article" date="2020" name="ISME J.">
        <title>Uncovering the hidden diversity of litter-decomposition mechanisms in mushroom-forming fungi.</title>
        <authorList>
            <person name="Floudas D."/>
            <person name="Bentzer J."/>
            <person name="Ahren D."/>
            <person name="Johansson T."/>
            <person name="Persson P."/>
            <person name="Tunlid A."/>
        </authorList>
    </citation>
    <scope>NUCLEOTIDE SEQUENCE [LARGE SCALE GENOMIC DNA]</scope>
    <source>
        <strain evidence="2 3">CBS 406.79</strain>
    </source>
</reference>
<evidence type="ECO:0000313" key="3">
    <source>
        <dbReference type="Proteomes" id="UP000518752"/>
    </source>
</evidence>
<keyword evidence="3" id="KW-1185">Reference proteome</keyword>
<feature type="compositionally biased region" description="Basic residues" evidence="1">
    <location>
        <begin position="532"/>
        <end position="542"/>
    </location>
</feature>
<feature type="compositionally biased region" description="Polar residues" evidence="1">
    <location>
        <begin position="339"/>
        <end position="349"/>
    </location>
</feature>
<feature type="compositionally biased region" description="Basic and acidic residues" evidence="1">
    <location>
        <begin position="61"/>
        <end position="76"/>
    </location>
</feature>
<dbReference type="Proteomes" id="UP000518752">
    <property type="component" value="Unassembled WGS sequence"/>
</dbReference>
<proteinExistence type="predicted"/>
<sequence length="542" mass="57994">MENSSGNDLSLRHLPDMSNSSFTFEIPSESNNDFLLNNDDDFFAASANDSFMTPAPNRTFEAPRKGEQSTQKDHVSFPRKRSPFPKVLPSAKSSLPVLTRSSHSNLISTAVDVESEETIPKTAIAEKKKKAAWGCSAKTMSCQRLEGCRVAPPSALSDAVEREIPGSRNTASIPGSPIAFQSPALHHPSSLLDYTPGVHMVGPDSSASAVDVEDVDMSVISTAGGGLAGRLMMYSQNLSDVQTLPGHPIMSAFAGSTAMQDHFSVVKDDSSAPVSPKHSPLTVSQLSPLKEESHSTPTPDLGTTAPTEISASPTRTARKRVASPAPDAQPKKKGKLTGDESSSSRTLLPQTRADISRKRAIPVNSSSTSVKGITRGARHASRSGRPTRGLLAASNSSRPLGTPSASEHGNGTPGTSTGSLISSAGTSKAESGGSSHTRPTRPIEFNFQSDKRIERRIASSSTSSTYEEQPGGKQKKKKLHTPYTIPDFSASHAAQSALYRVSRGRSYPFFLSLSNFTRMQRARERSSSMNGSKRRRRKWSTL</sequence>
<accession>A0A8H5LX16</accession>
<organism evidence="2 3">
    <name type="scientific">Collybiopsis confluens</name>
    <dbReference type="NCBI Taxonomy" id="2823264"/>
    <lineage>
        <taxon>Eukaryota</taxon>
        <taxon>Fungi</taxon>
        <taxon>Dikarya</taxon>
        <taxon>Basidiomycota</taxon>
        <taxon>Agaricomycotina</taxon>
        <taxon>Agaricomycetes</taxon>
        <taxon>Agaricomycetidae</taxon>
        <taxon>Agaricales</taxon>
        <taxon>Marasmiineae</taxon>
        <taxon>Omphalotaceae</taxon>
        <taxon>Collybiopsis</taxon>
    </lineage>
</organism>
<feature type="compositionally biased region" description="Polar residues" evidence="1">
    <location>
        <begin position="393"/>
        <end position="437"/>
    </location>
</feature>
<name>A0A8H5LX16_9AGAR</name>
<protein>
    <submittedName>
        <fullName evidence="2">Uncharacterized protein</fullName>
    </submittedName>
</protein>
<comment type="caution">
    <text evidence="2">The sequence shown here is derived from an EMBL/GenBank/DDBJ whole genome shotgun (WGS) entry which is preliminary data.</text>
</comment>
<dbReference type="OrthoDB" id="3070784at2759"/>
<feature type="compositionally biased region" description="Polar residues" evidence="1">
    <location>
        <begin position="458"/>
        <end position="467"/>
    </location>
</feature>
<evidence type="ECO:0000313" key="2">
    <source>
        <dbReference type="EMBL" id="KAF5373190.1"/>
    </source>
</evidence>
<feature type="region of interest" description="Disordered" evidence="1">
    <location>
        <begin position="267"/>
        <end position="479"/>
    </location>
</feature>
<gene>
    <name evidence="2" type="ORF">D9757_010538</name>
</gene>
<feature type="region of interest" description="Disordered" evidence="1">
    <location>
        <begin position="520"/>
        <end position="542"/>
    </location>
</feature>
<dbReference type="EMBL" id="JAACJN010000107">
    <property type="protein sequence ID" value="KAF5373190.1"/>
    <property type="molecule type" value="Genomic_DNA"/>
</dbReference>
<evidence type="ECO:0000256" key="1">
    <source>
        <dbReference type="SAM" id="MobiDB-lite"/>
    </source>
</evidence>
<feature type="region of interest" description="Disordered" evidence="1">
    <location>
        <begin position="47"/>
        <end position="90"/>
    </location>
</feature>
<dbReference type="AlphaFoldDB" id="A0A8H5LX16"/>